<dbReference type="Gene3D" id="1.10.287.1260">
    <property type="match status" value="1"/>
</dbReference>
<name>A0A5C5YDH8_9BACT</name>
<feature type="transmembrane region" description="Helical" evidence="9">
    <location>
        <begin position="977"/>
        <end position="1002"/>
    </location>
</feature>
<feature type="domain" description="Mechanosensitive ion channel MscS" evidence="10">
    <location>
        <begin position="1026"/>
        <end position="1091"/>
    </location>
</feature>
<feature type="transmembrane region" description="Helical" evidence="9">
    <location>
        <begin position="787"/>
        <end position="806"/>
    </location>
</feature>
<proteinExistence type="inferred from homology"/>
<dbReference type="InterPro" id="IPR006685">
    <property type="entry name" value="MscS_channel_2nd"/>
</dbReference>
<gene>
    <name evidence="14" type="primary">mscM_3</name>
    <name evidence="14" type="ORF">CA85_16210</name>
</gene>
<evidence type="ECO:0000259" key="11">
    <source>
        <dbReference type="Pfam" id="PF12794"/>
    </source>
</evidence>
<dbReference type="EMBL" id="SJPK01000003">
    <property type="protein sequence ID" value="TWT73154.1"/>
    <property type="molecule type" value="Genomic_DNA"/>
</dbReference>
<feature type="domain" description="Mechanosensitive ion channel MscS C-terminal" evidence="13">
    <location>
        <begin position="1099"/>
        <end position="1182"/>
    </location>
</feature>
<dbReference type="Proteomes" id="UP000318053">
    <property type="component" value="Unassembled WGS sequence"/>
</dbReference>
<feature type="coiled-coil region" evidence="7">
    <location>
        <begin position="168"/>
        <end position="230"/>
    </location>
</feature>
<dbReference type="GO" id="GO:0005886">
    <property type="term" value="C:plasma membrane"/>
    <property type="evidence" value="ECO:0007669"/>
    <property type="project" value="UniProtKB-SubCell"/>
</dbReference>
<evidence type="ECO:0000313" key="15">
    <source>
        <dbReference type="Proteomes" id="UP000318053"/>
    </source>
</evidence>
<feature type="region of interest" description="Disordered" evidence="8">
    <location>
        <begin position="1200"/>
        <end position="1223"/>
    </location>
</feature>
<evidence type="ECO:0000256" key="5">
    <source>
        <dbReference type="ARBA" id="ARBA00022989"/>
    </source>
</evidence>
<feature type="transmembrane region" description="Helical" evidence="9">
    <location>
        <begin position="631"/>
        <end position="649"/>
    </location>
</feature>
<evidence type="ECO:0000256" key="7">
    <source>
        <dbReference type="SAM" id="Coils"/>
    </source>
</evidence>
<comment type="caution">
    <text evidence="14">The sequence shown here is derived from an EMBL/GenBank/DDBJ whole genome shotgun (WGS) entry which is preliminary data.</text>
</comment>
<dbReference type="Gene3D" id="2.30.30.60">
    <property type="match status" value="1"/>
</dbReference>
<comment type="similarity">
    <text evidence="2">Belongs to the MscS (TC 1.A.23) family.</text>
</comment>
<dbReference type="PANTHER" id="PTHR30347">
    <property type="entry name" value="POTASSIUM CHANNEL RELATED"/>
    <property type="match status" value="1"/>
</dbReference>
<evidence type="ECO:0000256" key="9">
    <source>
        <dbReference type="SAM" id="Phobius"/>
    </source>
</evidence>
<dbReference type="InterPro" id="IPR010920">
    <property type="entry name" value="LSM_dom_sf"/>
</dbReference>
<dbReference type="InterPro" id="IPR052702">
    <property type="entry name" value="MscS-like_channel"/>
</dbReference>
<feature type="transmembrane region" description="Helical" evidence="9">
    <location>
        <begin position="596"/>
        <end position="619"/>
    </location>
</feature>
<accession>A0A5C5YDH8</accession>
<dbReference type="AlphaFoldDB" id="A0A5C5YDH8"/>
<feature type="domain" description="Mechanosensitive ion channel MscS porin" evidence="12">
    <location>
        <begin position="93"/>
        <end position="318"/>
    </location>
</feature>
<evidence type="ECO:0000256" key="3">
    <source>
        <dbReference type="ARBA" id="ARBA00022475"/>
    </source>
</evidence>
<dbReference type="Pfam" id="PF00924">
    <property type="entry name" value="MS_channel_2nd"/>
    <property type="match status" value="1"/>
</dbReference>
<evidence type="ECO:0000256" key="2">
    <source>
        <dbReference type="ARBA" id="ARBA00008017"/>
    </source>
</evidence>
<evidence type="ECO:0000313" key="14">
    <source>
        <dbReference type="EMBL" id="TWT73154.1"/>
    </source>
</evidence>
<feature type="domain" description="Mechanosensitive ion channel inner membrane" evidence="11">
    <location>
        <begin position="557"/>
        <end position="890"/>
    </location>
</feature>
<feature type="region of interest" description="Disordered" evidence="8">
    <location>
        <begin position="37"/>
        <end position="77"/>
    </location>
</feature>
<feature type="compositionally biased region" description="Basic and acidic residues" evidence="8">
    <location>
        <begin position="1212"/>
        <end position="1223"/>
    </location>
</feature>
<evidence type="ECO:0000259" key="10">
    <source>
        <dbReference type="Pfam" id="PF00924"/>
    </source>
</evidence>
<dbReference type="InterPro" id="IPR011014">
    <property type="entry name" value="MscS_channel_TM-2"/>
</dbReference>
<protein>
    <submittedName>
        <fullName evidence="14">Miniconductance mechanosensitive channel MscM</fullName>
    </submittedName>
</protein>
<dbReference type="InterPro" id="IPR023408">
    <property type="entry name" value="MscS_beta-dom_sf"/>
</dbReference>
<feature type="transmembrane region" description="Helical" evidence="9">
    <location>
        <begin position="556"/>
        <end position="575"/>
    </location>
</feature>
<dbReference type="Pfam" id="PF12795">
    <property type="entry name" value="MscS_porin"/>
    <property type="match status" value="1"/>
</dbReference>
<dbReference type="SUPFAM" id="SSF82861">
    <property type="entry name" value="Mechanosensitive channel protein MscS (YggB), transmembrane region"/>
    <property type="match status" value="1"/>
</dbReference>
<dbReference type="InterPro" id="IPR025692">
    <property type="entry name" value="MscS_IM_dom1"/>
</dbReference>
<dbReference type="SUPFAM" id="SSF50182">
    <property type="entry name" value="Sm-like ribonucleoproteins"/>
    <property type="match status" value="1"/>
</dbReference>
<dbReference type="InterPro" id="IPR049278">
    <property type="entry name" value="MS_channel_C"/>
</dbReference>
<dbReference type="Pfam" id="PF12794">
    <property type="entry name" value="MscS_TM"/>
    <property type="match status" value="1"/>
</dbReference>
<dbReference type="Gene3D" id="3.30.70.100">
    <property type="match status" value="1"/>
</dbReference>
<feature type="compositionally biased region" description="Pro residues" evidence="8">
    <location>
        <begin position="64"/>
        <end position="74"/>
    </location>
</feature>
<dbReference type="PANTHER" id="PTHR30347:SF1">
    <property type="entry name" value="MECHANOSENSITIVE CHANNEL MSCK"/>
    <property type="match status" value="1"/>
</dbReference>
<evidence type="ECO:0000256" key="6">
    <source>
        <dbReference type="ARBA" id="ARBA00023136"/>
    </source>
</evidence>
<dbReference type="GO" id="GO:0008381">
    <property type="term" value="F:mechanosensitive monoatomic ion channel activity"/>
    <property type="evidence" value="ECO:0007669"/>
    <property type="project" value="UniProtKB-ARBA"/>
</dbReference>
<comment type="subcellular location">
    <subcellularLocation>
        <location evidence="1">Cell membrane</location>
        <topology evidence="1">Multi-pass membrane protein</topology>
    </subcellularLocation>
</comment>
<dbReference type="InterPro" id="IPR011066">
    <property type="entry name" value="MscS_channel_C_sf"/>
</dbReference>
<dbReference type="SUPFAM" id="SSF82689">
    <property type="entry name" value="Mechanosensitive channel protein MscS (YggB), C-terminal domain"/>
    <property type="match status" value="1"/>
</dbReference>
<feature type="transmembrane region" description="Helical" evidence="9">
    <location>
        <begin position="1008"/>
        <end position="1038"/>
    </location>
</feature>
<evidence type="ECO:0000259" key="13">
    <source>
        <dbReference type="Pfam" id="PF21082"/>
    </source>
</evidence>
<keyword evidence="4 9" id="KW-0812">Transmembrane</keyword>
<keyword evidence="5 9" id="KW-1133">Transmembrane helix</keyword>
<keyword evidence="6 9" id="KW-0472">Membrane</keyword>
<evidence type="ECO:0000259" key="12">
    <source>
        <dbReference type="Pfam" id="PF12795"/>
    </source>
</evidence>
<feature type="transmembrane region" description="Helical" evidence="9">
    <location>
        <begin position="857"/>
        <end position="877"/>
    </location>
</feature>
<dbReference type="Pfam" id="PF21082">
    <property type="entry name" value="MS_channel_3rd"/>
    <property type="match status" value="1"/>
</dbReference>
<feature type="transmembrane region" description="Helical" evidence="9">
    <location>
        <begin position="683"/>
        <end position="700"/>
    </location>
</feature>
<feature type="transmembrane region" description="Helical" evidence="9">
    <location>
        <begin position="752"/>
        <end position="775"/>
    </location>
</feature>
<reference evidence="14 15" key="1">
    <citation type="submission" date="2019-02" db="EMBL/GenBank/DDBJ databases">
        <title>Deep-cultivation of Planctomycetes and their phenomic and genomic characterization uncovers novel biology.</title>
        <authorList>
            <person name="Wiegand S."/>
            <person name="Jogler M."/>
            <person name="Boedeker C."/>
            <person name="Pinto D."/>
            <person name="Vollmers J."/>
            <person name="Rivas-Marin E."/>
            <person name="Kohn T."/>
            <person name="Peeters S.H."/>
            <person name="Heuer A."/>
            <person name="Rast P."/>
            <person name="Oberbeckmann S."/>
            <person name="Bunk B."/>
            <person name="Jeske O."/>
            <person name="Meyerdierks A."/>
            <person name="Storesund J.E."/>
            <person name="Kallscheuer N."/>
            <person name="Luecker S."/>
            <person name="Lage O.M."/>
            <person name="Pohl T."/>
            <person name="Merkel B.J."/>
            <person name="Hornburger P."/>
            <person name="Mueller R.-W."/>
            <person name="Bruemmer F."/>
            <person name="Labrenz M."/>
            <person name="Spormann A.M."/>
            <person name="Op Den Camp H."/>
            <person name="Overmann J."/>
            <person name="Amann R."/>
            <person name="Jetten M.S.M."/>
            <person name="Mascher T."/>
            <person name="Medema M.H."/>
            <person name="Devos D.P."/>
            <person name="Kaster A.-K."/>
            <person name="Ovreas L."/>
            <person name="Rohde M."/>
            <person name="Galperin M.Y."/>
            <person name="Jogler C."/>
        </authorList>
    </citation>
    <scope>NUCLEOTIDE SEQUENCE [LARGE SCALE GENOMIC DNA]</scope>
    <source>
        <strain evidence="14 15">CA85</strain>
    </source>
</reference>
<feature type="transmembrane region" description="Helical" evidence="9">
    <location>
        <begin position="936"/>
        <end position="956"/>
    </location>
</feature>
<feature type="transmembrane region" description="Helical" evidence="9">
    <location>
        <begin position="712"/>
        <end position="729"/>
    </location>
</feature>
<sequence length="1223" mass="134970">MFSSRQFRLTALVLISALFLPQGRLIPLCGQELNSPVTNHFETSRPGTFPPEQSAADTKTPDVHQPPGPAPAPVPEAAATEAAISIESVEGVIAELNSRTDIDPEKRVQALENYQSALNNLRTAAENEARHLALVHETESVPARVEELKQQRVALKSLEPTVEEGLKLQEMEQLLTQWELLLATHKKARQSAESEIHTRSQRRKEIRALMVSKEQRLADATAQLQTLASAEGSQHSKSLTARLLTRRLTLTKELPALQAELSKYDAEDTCDLQRVRFDVATAEASHREKCIELLQQHINSARDAAAEQSIRQARYEAIAAAPVLKNYAEKNQELAEKTKSISDALVKAQRDQKHAAEVYESLISQFHRTRTKVQLIGMTGSVGALLRKEKKSLPDLSARRDAIAERQPLISKTQYSMFEYEDQRQEVGGAKELLAELTKDTGDAGATSPTSALDAALIESAAEDLIARRSETLDTLIRSNEQYFNELIELDTTDRQLSKLAVEYETYIDERVLWIRSSRPMTSDFDLGLSETWWTSPSKWMGVASLVASDVRSRCYWYLLAVIPWCLLLTRGSFLRRRITKLGEEANRVNCRSIVPTLRTILLTVVISLVWPSACAFIAWRLSGIGGDSQYLAALSNGFYSLTLVWFATELVRQACRPMGLGEAHFRWSAHATSSLRSGLRSAALIAFPLTLATGTLCVSEHSHGRDSPERLFFVAAMCLAAFVVYRILTPSGVLRDYFNLGESTWSDRGKYLWSFVGICLPLSLAGLAIAGFFYTAEVLSWRLFETIGFLMGLVVVRSLLFRMLLLRRRYLSIEQSRQRAAALASSDEPESPMVAGIVAEDAKADISAHSEQSRRLINTGMIACSIVGLWMIWVQVLPALSMLDKYPLWSATPVASTSGAVPAASPVAAMMPSSGSESDADRDVILTPGLQEADVITLSDLVLAILIVVVMIVLFRNGPGLLEITVLQQLPVDASVRYAITTLVSYAIVLVGTIAACSTIGLKWSQIQWLATALTFGLAFGLQEMFANFVAGLIILLERPIRVGDIVTVDDVSGVVSRIRIRATSITNWDRKEYVVPNKEFITGRLLNWTLSDKVNRIVVNVGVSHESDTERARELLLAAANDHPLVLEDPPPIACFEGFGDSALNMVLRVYLPTLDNRLEVIHQLHTSINQAFRAEGIQIPFPQRDLHVRTTPAALGLSVGPEPNSHLAADGRDELASEAA</sequence>
<keyword evidence="3" id="KW-1003">Cell membrane</keyword>
<keyword evidence="7" id="KW-0175">Coiled coil</keyword>
<evidence type="ECO:0000256" key="1">
    <source>
        <dbReference type="ARBA" id="ARBA00004651"/>
    </source>
</evidence>
<evidence type="ECO:0000256" key="4">
    <source>
        <dbReference type="ARBA" id="ARBA00022692"/>
    </source>
</evidence>
<evidence type="ECO:0000256" key="8">
    <source>
        <dbReference type="SAM" id="MobiDB-lite"/>
    </source>
</evidence>
<organism evidence="14 15">
    <name type="scientific">Allorhodopirellula solitaria</name>
    <dbReference type="NCBI Taxonomy" id="2527987"/>
    <lineage>
        <taxon>Bacteria</taxon>
        <taxon>Pseudomonadati</taxon>
        <taxon>Planctomycetota</taxon>
        <taxon>Planctomycetia</taxon>
        <taxon>Pirellulales</taxon>
        <taxon>Pirellulaceae</taxon>
        <taxon>Allorhodopirellula</taxon>
    </lineage>
</organism>
<keyword evidence="15" id="KW-1185">Reference proteome</keyword>
<dbReference type="InterPro" id="IPR024393">
    <property type="entry name" value="MscS_porin"/>
</dbReference>